<evidence type="ECO:0000313" key="3">
    <source>
        <dbReference type="EMBL" id="CAG8821600.1"/>
    </source>
</evidence>
<keyword evidence="2" id="KW-1133">Transmembrane helix</keyword>
<name>A0A9N9PAF9_9GLOM</name>
<proteinExistence type="predicted"/>
<keyword evidence="2" id="KW-0472">Membrane</keyword>
<protein>
    <submittedName>
        <fullName evidence="3">16453_t:CDS:1</fullName>
    </submittedName>
</protein>
<accession>A0A9N9PAF9</accession>
<feature type="non-terminal residue" evidence="3">
    <location>
        <position position="1"/>
    </location>
</feature>
<gene>
    <name evidence="3" type="ORF">CPELLU_LOCUS19740</name>
</gene>
<feature type="region of interest" description="Disordered" evidence="1">
    <location>
        <begin position="1"/>
        <end position="27"/>
    </location>
</feature>
<organism evidence="3 4">
    <name type="scientific">Cetraspora pellucida</name>
    <dbReference type="NCBI Taxonomy" id="1433469"/>
    <lineage>
        <taxon>Eukaryota</taxon>
        <taxon>Fungi</taxon>
        <taxon>Fungi incertae sedis</taxon>
        <taxon>Mucoromycota</taxon>
        <taxon>Glomeromycotina</taxon>
        <taxon>Glomeromycetes</taxon>
        <taxon>Diversisporales</taxon>
        <taxon>Gigasporaceae</taxon>
        <taxon>Cetraspora</taxon>
    </lineage>
</organism>
<dbReference type="AlphaFoldDB" id="A0A9N9PAF9"/>
<dbReference type="EMBL" id="CAJVQA010050627">
    <property type="protein sequence ID" value="CAG8821600.1"/>
    <property type="molecule type" value="Genomic_DNA"/>
</dbReference>
<dbReference type="Proteomes" id="UP000789759">
    <property type="component" value="Unassembled WGS sequence"/>
</dbReference>
<keyword evidence="2" id="KW-0812">Transmembrane</keyword>
<evidence type="ECO:0000256" key="2">
    <source>
        <dbReference type="SAM" id="Phobius"/>
    </source>
</evidence>
<keyword evidence="4" id="KW-1185">Reference proteome</keyword>
<evidence type="ECO:0000313" key="4">
    <source>
        <dbReference type="Proteomes" id="UP000789759"/>
    </source>
</evidence>
<comment type="caution">
    <text evidence="3">The sequence shown here is derived from an EMBL/GenBank/DDBJ whole genome shotgun (WGS) entry which is preliminary data.</text>
</comment>
<evidence type="ECO:0000256" key="1">
    <source>
        <dbReference type="SAM" id="MobiDB-lite"/>
    </source>
</evidence>
<feature type="transmembrane region" description="Helical" evidence="2">
    <location>
        <begin position="56"/>
        <end position="79"/>
    </location>
</feature>
<sequence length="88" mass="9610">QVENDLEQGQNYNEMQLPEQIDKKKKSTKPTIFKTLTTACKCGANTCKCCGATCNFGVTICCFCCIAIIVAAIILPLYYGAKVLGIEH</sequence>
<reference evidence="3" key="1">
    <citation type="submission" date="2021-06" db="EMBL/GenBank/DDBJ databases">
        <authorList>
            <person name="Kallberg Y."/>
            <person name="Tangrot J."/>
            <person name="Rosling A."/>
        </authorList>
    </citation>
    <scope>NUCLEOTIDE SEQUENCE</scope>
    <source>
        <strain evidence="3">FL966</strain>
    </source>
</reference>